<gene>
    <name evidence="12" type="ORF">GFV13_05290</name>
</gene>
<dbReference type="OMA" id="EMWEKWV"/>
<comment type="function">
    <text evidence="1 11">Catalyzes the NADPH-dependent reduction of ketopantoate into pantoic acid.</text>
</comment>
<dbReference type="RefSeq" id="WP_011679159.1">
    <property type="nucleotide sequence ID" value="NZ_AP017936.1"/>
</dbReference>
<dbReference type="SUPFAM" id="SSF51735">
    <property type="entry name" value="NAD(P)-binding Rossmann-fold domains"/>
    <property type="match status" value="1"/>
</dbReference>
<comment type="similarity">
    <text evidence="3 11">Belongs to the ketopantoate reductase family.</text>
</comment>
<dbReference type="InterPro" id="IPR013328">
    <property type="entry name" value="6PGD_dom2"/>
</dbReference>
<dbReference type="AlphaFoldDB" id="A0A222YCP9"/>
<dbReference type="GO" id="GO:0015940">
    <property type="term" value="P:pantothenate biosynthetic process"/>
    <property type="evidence" value="ECO:0007669"/>
    <property type="project" value="UniProtKB-UniPathway"/>
</dbReference>
<comment type="pathway">
    <text evidence="2 11">Cofactor biosynthesis; (R)-pantothenate biosynthesis; (R)-pantoate from 3-methyl-2-oxobutanoate: step 2/2.</text>
</comment>
<name>A0A222YCP9_LEUME</name>
<dbReference type="InterPro" id="IPR036291">
    <property type="entry name" value="NAD(P)-bd_dom_sf"/>
</dbReference>
<dbReference type="EC" id="1.1.1.169" evidence="4 11"/>
<sequence length="331" mass="37084">MKYTVVGAGAMGLRYGILLQENAGVPVDFVEPTQASLDKIHEQGDKVWKSRDHKDRHEIKINIFSPEEYEGSPDVWIFFMKQMQLQDTLDRLSPKFKPGQTALGAMNGMGHIEKLQKYFDDEHIIGGTAMIATVLNDYGDVDFMGGESMGSSVYANLTEKPSTVMDKIQEDFKAAHLNPSYTENFMGTLLTKVFFNAVENSIATMFQSRMGQLMAYDNFLEGIARPLINEAYDAAEAAGITLIETRDEMVKQVDYVSNIGNPLHFPSMYQDFVKGRPTEVDYINGWIADLADKNGVNAPNQHLVTNFVHLAESMRKFTPPVNKLAPDYKGN</sequence>
<keyword evidence="8 11" id="KW-0560">Oxidoreductase</keyword>
<evidence type="ECO:0000256" key="10">
    <source>
        <dbReference type="ARBA" id="ARBA00048793"/>
    </source>
</evidence>
<dbReference type="Pfam" id="PF02558">
    <property type="entry name" value="ApbA"/>
    <property type="match status" value="1"/>
</dbReference>
<keyword evidence="6 11" id="KW-0566">Pantothenate biosynthesis</keyword>
<evidence type="ECO:0000256" key="4">
    <source>
        <dbReference type="ARBA" id="ARBA00013014"/>
    </source>
</evidence>
<evidence type="ECO:0000256" key="1">
    <source>
        <dbReference type="ARBA" id="ARBA00002919"/>
    </source>
</evidence>
<proteinExistence type="inferred from homology"/>
<dbReference type="PANTHER" id="PTHR43765">
    <property type="entry name" value="2-DEHYDROPANTOATE 2-REDUCTASE-RELATED"/>
    <property type="match status" value="1"/>
</dbReference>
<dbReference type="GO" id="GO:0050661">
    <property type="term" value="F:NADP binding"/>
    <property type="evidence" value="ECO:0007669"/>
    <property type="project" value="TreeGrafter"/>
</dbReference>
<dbReference type="InterPro" id="IPR050838">
    <property type="entry name" value="Ketopantoate_reductase"/>
</dbReference>
<dbReference type="GeneID" id="29576992"/>
<dbReference type="Gene3D" id="3.40.50.720">
    <property type="entry name" value="NAD(P)-binding Rossmann-like Domain"/>
    <property type="match status" value="1"/>
</dbReference>
<dbReference type="InterPro" id="IPR003710">
    <property type="entry name" value="ApbA"/>
</dbReference>
<accession>A0A222YCP9</accession>
<evidence type="ECO:0000256" key="7">
    <source>
        <dbReference type="ARBA" id="ARBA00022857"/>
    </source>
</evidence>
<evidence type="ECO:0000256" key="3">
    <source>
        <dbReference type="ARBA" id="ARBA00007870"/>
    </source>
</evidence>
<evidence type="ECO:0000256" key="6">
    <source>
        <dbReference type="ARBA" id="ARBA00022655"/>
    </source>
</evidence>
<dbReference type="GO" id="GO:0005737">
    <property type="term" value="C:cytoplasm"/>
    <property type="evidence" value="ECO:0007669"/>
    <property type="project" value="TreeGrafter"/>
</dbReference>
<evidence type="ECO:0000256" key="5">
    <source>
        <dbReference type="ARBA" id="ARBA00019465"/>
    </source>
</evidence>
<evidence type="ECO:0000313" key="12">
    <source>
        <dbReference type="EMBL" id="MQR26704.1"/>
    </source>
</evidence>
<reference evidence="12 13" key="1">
    <citation type="submission" date="2019-10" db="EMBL/GenBank/DDBJ databases">
        <title>WGS of Leuconostoc mesenteroides.</title>
        <authorList>
            <person name="Melo Bolivar J."/>
            <person name="Marino-Ramirez L."/>
            <person name="Villamil Diaz L.M."/>
        </authorList>
    </citation>
    <scope>NUCLEOTIDE SEQUENCE [LARGE SCALE GENOMIC DNA]</scope>
    <source>
        <strain evidence="12 13">M11</strain>
    </source>
</reference>
<keyword evidence="7 11" id="KW-0521">NADP</keyword>
<dbReference type="PANTHER" id="PTHR43765:SF2">
    <property type="entry name" value="2-DEHYDROPANTOATE 2-REDUCTASE"/>
    <property type="match status" value="1"/>
</dbReference>
<dbReference type="GO" id="GO:0008677">
    <property type="term" value="F:2-dehydropantoate 2-reductase activity"/>
    <property type="evidence" value="ECO:0007669"/>
    <property type="project" value="UniProtKB-EC"/>
</dbReference>
<dbReference type="UniPathway" id="UPA00028">
    <property type="reaction ID" value="UER00004"/>
</dbReference>
<comment type="catalytic activity">
    <reaction evidence="10 11">
        <text>(R)-pantoate + NADP(+) = 2-dehydropantoate + NADPH + H(+)</text>
        <dbReference type="Rhea" id="RHEA:16233"/>
        <dbReference type="ChEBI" id="CHEBI:11561"/>
        <dbReference type="ChEBI" id="CHEBI:15378"/>
        <dbReference type="ChEBI" id="CHEBI:15980"/>
        <dbReference type="ChEBI" id="CHEBI:57783"/>
        <dbReference type="ChEBI" id="CHEBI:58349"/>
        <dbReference type="EC" id="1.1.1.169"/>
    </reaction>
</comment>
<organism evidence="12 13">
    <name type="scientific">Leuconostoc mesenteroides</name>
    <dbReference type="NCBI Taxonomy" id="1245"/>
    <lineage>
        <taxon>Bacteria</taxon>
        <taxon>Bacillati</taxon>
        <taxon>Bacillota</taxon>
        <taxon>Bacilli</taxon>
        <taxon>Lactobacillales</taxon>
        <taxon>Lactobacillaceae</taxon>
        <taxon>Leuconostoc</taxon>
    </lineage>
</organism>
<dbReference type="InterPro" id="IPR013332">
    <property type="entry name" value="KPR_N"/>
</dbReference>
<dbReference type="STRING" id="1245.ARA02_01195"/>
<dbReference type="Pfam" id="PF08546">
    <property type="entry name" value="ApbA_C"/>
    <property type="match status" value="1"/>
</dbReference>
<dbReference type="SUPFAM" id="SSF48179">
    <property type="entry name" value="6-phosphogluconate dehydrogenase C-terminal domain-like"/>
    <property type="match status" value="1"/>
</dbReference>
<dbReference type="InterPro" id="IPR008927">
    <property type="entry name" value="6-PGluconate_DH-like_C_sf"/>
</dbReference>
<evidence type="ECO:0000256" key="9">
    <source>
        <dbReference type="ARBA" id="ARBA00032024"/>
    </source>
</evidence>
<dbReference type="EMBL" id="WIPA01000006">
    <property type="protein sequence ID" value="MQR26704.1"/>
    <property type="molecule type" value="Genomic_DNA"/>
</dbReference>
<evidence type="ECO:0000256" key="2">
    <source>
        <dbReference type="ARBA" id="ARBA00004994"/>
    </source>
</evidence>
<comment type="caution">
    <text evidence="12">The sequence shown here is derived from an EMBL/GenBank/DDBJ whole genome shotgun (WGS) entry which is preliminary data.</text>
</comment>
<protein>
    <recommendedName>
        <fullName evidence="5 11">2-dehydropantoate 2-reductase</fullName>
        <ecNumber evidence="4 11">1.1.1.169</ecNumber>
    </recommendedName>
    <alternativeName>
        <fullName evidence="9 11">Ketopantoate reductase</fullName>
    </alternativeName>
</protein>
<evidence type="ECO:0000256" key="8">
    <source>
        <dbReference type="ARBA" id="ARBA00023002"/>
    </source>
</evidence>
<evidence type="ECO:0000313" key="13">
    <source>
        <dbReference type="Proteomes" id="UP000469952"/>
    </source>
</evidence>
<dbReference type="OrthoDB" id="9800163at2"/>
<dbReference type="NCBIfam" id="TIGR00745">
    <property type="entry name" value="apbA_panE"/>
    <property type="match status" value="1"/>
</dbReference>
<dbReference type="Gene3D" id="1.10.1040.10">
    <property type="entry name" value="N-(1-d-carboxylethyl)-l-norvaline Dehydrogenase, domain 2"/>
    <property type="match status" value="1"/>
</dbReference>
<dbReference type="InterPro" id="IPR013752">
    <property type="entry name" value="KPA_reductase"/>
</dbReference>
<dbReference type="Proteomes" id="UP000469952">
    <property type="component" value="Unassembled WGS sequence"/>
</dbReference>
<evidence type="ECO:0000256" key="11">
    <source>
        <dbReference type="RuleBase" id="RU362068"/>
    </source>
</evidence>